<dbReference type="PANTHER" id="PTHR11525">
    <property type="entry name" value="FARNESYL-PYROPHOSPHATE SYNTHETASE"/>
    <property type="match status" value="1"/>
</dbReference>
<name>A0A0H3VCX5_PORTR</name>
<dbReference type="SFLD" id="SFLDG01017">
    <property type="entry name" value="Polyprenyl_Transferase_Like"/>
    <property type="match status" value="1"/>
</dbReference>
<dbReference type="Gene3D" id="1.10.600.10">
    <property type="entry name" value="Farnesyl Diphosphate Synthase"/>
    <property type="match status" value="1"/>
</dbReference>
<keyword evidence="4" id="KW-0479">Metal-binding</keyword>
<dbReference type="PROSITE" id="PS00723">
    <property type="entry name" value="POLYPRENYL_SYNTHASE_1"/>
    <property type="match status" value="1"/>
</dbReference>
<dbReference type="EMBL" id="KM013803">
    <property type="protein sequence ID" value="AJT60334.1"/>
    <property type="molecule type" value="mRNA"/>
</dbReference>
<comment type="similarity">
    <text evidence="2 8">Belongs to the FPP/GGPP synthase family.</text>
</comment>
<evidence type="ECO:0000256" key="6">
    <source>
        <dbReference type="ARBA" id="ARBA00033740"/>
    </source>
</evidence>
<keyword evidence="3 8" id="KW-0808">Transferase</keyword>
<dbReference type="GO" id="GO:0004161">
    <property type="term" value="F:dimethylallyltranstransferase activity"/>
    <property type="evidence" value="ECO:0007669"/>
    <property type="project" value="TreeGrafter"/>
</dbReference>
<evidence type="ECO:0000256" key="7">
    <source>
        <dbReference type="ARBA" id="ARBA00034546"/>
    </source>
</evidence>
<dbReference type="InterPro" id="IPR039702">
    <property type="entry name" value="FPS1-like"/>
</dbReference>
<dbReference type="SMR" id="A0A0H3VCX5"/>
<proteinExistence type="evidence at transcript level"/>
<reference evidence="9" key="1">
    <citation type="submission" date="2014-06" db="EMBL/GenBank/DDBJ databases">
        <authorList>
            <person name="Zhu T."/>
            <person name="Zhu D.F."/>
            <person name="Qiu X.E."/>
            <person name="Zhou Y.Q."/>
            <person name="Liu Z.Y."/>
            <person name="Xu Q."/>
            <person name="Li B.Y."/>
        </authorList>
    </citation>
    <scope>NUCLEOTIDE SEQUENCE</scope>
</reference>
<sequence length="429" mass="47824">MSGWWSKGSKGLAALGHVIGRSCQGQSGRAVSISALPSLAPRTTPPLAAALHRCRPYTSAASASLPPAKTGHAASQDEKREFLSIFPDLVRDLTEVGTHSDIPDAQKWFAKVLQYNAVGGKMNRGLAVSLSFKLLATQDLITPENIKNAHIMGWCIELLQSFFLVADDIIDGSQLRRGKPAWYLNDNLGPSAFNDAILMEAGIYKILHKHFAHVPYYVDMLDLFHEMTLKTALGQALDLLSCPPGQKPILKKFTMERYNSIVKYKTSFYSFYLPIALSMYMAGIRNTDNIRVAGITDRELHRQARTILVEMGQFFQVQDDYLDCFGDSAVTGKIGTDIGKGKCTWLSVVALQRASPSQRLVMEEHYGVPEEESVCKIKGLYKELNLPATYRAYEESTSSMIRTHIQQISRGLNHNVFFNFLDKIHKRSS</sequence>
<dbReference type="InterPro" id="IPR000092">
    <property type="entry name" value="Polyprenyl_synt"/>
</dbReference>
<protein>
    <recommendedName>
        <fullName evidence="7">Farnesyl pyrophosphate synthase</fullName>
    </recommendedName>
</protein>
<gene>
    <name evidence="9" type="primary">FPS</name>
</gene>
<dbReference type="SUPFAM" id="SSF48576">
    <property type="entry name" value="Terpenoid synthases"/>
    <property type="match status" value="1"/>
</dbReference>
<evidence type="ECO:0000256" key="1">
    <source>
        <dbReference type="ARBA" id="ARBA00001946"/>
    </source>
</evidence>
<dbReference type="AlphaFoldDB" id="A0A0H3VCX5"/>
<dbReference type="GO" id="GO:0004337">
    <property type="term" value="F:(2E,6E)-farnesyl diphosphate synthase activity"/>
    <property type="evidence" value="ECO:0007669"/>
    <property type="project" value="TreeGrafter"/>
</dbReference>
<evidence type="ECO:0000256" key="2">
    <source>
        <dbReference type="ARBA" id="ARBA00006706"/>
    </source>
</evidence>
<dbReference type="SFLD" id="SFLDS00005">
    <property type="entry name" value="Isoprenoid_Synthase_Type_I"/>
    <property type="match status" value="1"/>
</dbReference>
<dbReference type="CDD" id="cd00685">
    <property type="entry name" value="Trans_IPPS_HT"/>
    <property type="match status" value="1"/>
</dbReference>
<evidence type="ECO:0000256" key="4">
    <source>
        <dbReference type="ARBA" id="ARBA00022723"/>
    </source>
</evidence>
<dbReference type="InterPro" id="IPR033749">
    <property type="entry name" value="Polyprenyl_synt_CS"/>
</dbReference>
<dbReference type="GO" id="GO:0005737">
    <property type="term" value="C:cytoplasm"/>
    <property type="evidence" value="ECO:0007669"/>
    <property type="project" value="TreeGrafter"/>
</dbReference>
<comment type="cofactor">
    <cofactor evidence="1">
        <name>Mg(2+)</name>
        <dbReference type="ChEBI" id="CHEBI:18420"/>
    </cofactor>
</comment>
<keyword evidence="5" id="KW-0460">Magnesium</keyword>
<accession>A0A0H3VCX5</accession>
<evidence type="ECO:0000256" key="8">
    <source>
        <dbReference type="RuleBase" id="RU004466"/>
    </source>
</evidence>
<dbReference type="InterPro" id="IPR008949">
    <property type="entry name" value="Isoprenoid_synthase_dom_sf"/>
</dbReference>
<dbReference type="Pfam" id="PF00348">
    <property type="entry name" value="polyprenyl_synt"/>
    <property type="match status" value="1"/>
</dbReference>
<dbReference type="FunFam" id="1.10.600.10:FF:000021">
    <property type="entry name" value="Farnesyl pyrophosphate synthase"/>
    <property type="match status" value="1"/>
</dbReference>
<dbReference type="OrthoDB" id="10257492at2759"/>
<dbReference type="PROSITE" id="PS00444">
    <property type="entry name" value="POLYPRENYL_SYNTHASE_2"/>
    <property type="match status" value="1"/>
</dbReference>
<dbReference type="PANTHER" id="PTHR11525:SF0">
    <property type="entry name" value="FARNESYL PYROPHOSPHATE SYNTHASE"/>
    <property type="match status" value="1"/>
</dbReference>
<evidence type="ECO:0000256" key="5">
    <source>
        <dbReference type="ARBA" id="ARBA00022842"/>
    </source>
</evidence>
<dbReference type="GO" id="GO:0046872">
    <property type="term" value="F:metal ion binding"/>
    <property type="evidence" value="ECO:0007669"/>
    <property type="project" value="UniProtKB-KW"/>
</dbReference>
<dbReference type="GO" id="GO:0045337">
    <property type="term" value="P:farnesyl diphosphate biosynthetic process"/>
    <property type="evidence" value="ECO:0007669"/>
    <property type="project" value="TreeGrafter"/>
</dbReference>
<dbReference type="GO" id="GO:0042811">
    <property type="term" value="P:pheromone biosynthetic process"/>
    <property type="evidence" value="ECO:0007669"/>
    <property type="project" value="UniProtKB-ARBA"/>
</dbReference>
<organism evidence="9">
    <name type="scientific">Portunus trituberculatus</name>
    <name type="common">Swimming crab</name>
    <name type="synonym">Neptunus trituberculatus</name>
    <dbReference type="NCBI Taxonomy" id="210409"/>
    <lineage>
        <taxon>Eukaryota</taxon>
        <taxon>Metazoa</taxon>
        <taxon>Ecdysozoa</taxon>
        <taxon>Arthropoda</taxon>
        <taxon>Crustacea</taxon>
        <taxon>Multicrustacea</taxon>
        <taxon>Malacostraca</taxon>
        <taxon>Eumalacostraca</taxon>
        <taxon>Eucarida</taxon>
        <taxon>Decapoda</taxon>
        <taxon>Pleocyemata</taxon>
        <taxon>Brachyura</taxon>
        <taxon>Eubrachyura</taxon>
        <taxon>Portunoidea</taxon>
        <taxon>Portunidae</taxon>
        <taxon>Portuninae</taxon>
        <taxon>Portunus</taxon>
    </lineage>
</organism>
<evidence type="ECO:0000256" key="3">
    <source>
        <dbReference type="ARBA" id="ARBA00022679"/>
    </source>
</evidence>
<comment type="pathway">
    <text evidence="6">Pheromone biosynthesis.</text>
</comment>
<evidence type="ECO:0000313" key="9">
    <source>
        <dbReference type="EMBL" id="AJT60334.1"/>
    </source>
</evidence>